<dbReference type="InterPro" id="IPR036236">
    <property type="entry name" value="Znf_C2H2_sf"/>
</dbReference>
<dbReference type="RefSeq" id="XP_035791082.1">
    <property type="nucleotide sequence ID" value="XM_035935189.1"/>
</dbReference>
<evidence type="ECO:0000313" key="3">
    <source>
        <dbReference type="Proteomes" id="UP000069272"/>
    </source>
</evidence>
<evidence type="ECO:0000313" key="2">
    <source>
        <dbReference type="EnsemblMetazoa" id="AALB004871-PA"/>
    </source>
</evidence>
<feature type="region of interest" description="Disordered" evidence="1">
    <location>
        <begin position="587"/>
        <end position="728"/>
    </location>
</feature>
<protein>
    <submittedName>
        <fullName evidence="2">Uncharacterized protein</fullName>
    </submittedName>
</protein>
<feature type="compositionally biased region" description="Basic and acidic residues" evidence="1">
    <location>
        <begin position="441"/>
        <end position="450"/>
    </location>
</feature>
<dbReference type="AlphaFoldDB" id="A0A182FED0"/>
<dbReference type="CTD" id="45961"/>
<dbReference type="EnsemblMetazoa" id="AALB004871-RA">
    <property type="protein sequence ID" value="AALB004871-PA"/>
    <property type="gene ID" value="AALB004871"/>
</dbReference>
<dbReference type="Pfam" id="PF23330">
    <property type="entry name" value="zf-C2H2_14"/>
    <property type="match status" value="1"/>
</dbReference>
<dbReference type="InterPro" id="IPR026811">
    <property type="entry name" value="CIZ1"/>
</dbReference>
<feature type="compositionally biased region" description="Acidic residues" evidence="1">
    <location>
        <begin position="680"/>
        <end position="697"/>
    </location>
</feature>
<feature type="compositionally biased region" description="Polar residues" evidence="1">
    <location>
        <begin position="176"/>
        <end position="185"/>
    </location>
</feature>
<dbReference type="PROSITE" id="PS50157">
    <property type="entry name" value="ZINC_FINGER_C2H2_2"/>
    <property type="match status" value="1"/>
</dbReference>
<feature type="compositionally biased region" description="Polar residues" evidence="1">
    <location>
        <begin position="403"/>
        <end position="418"/>
    </location>
</feature>
<dbReference type="GO" id="GO:0005634">
    <property type="term" value="C:nucleus"/>
    <property type="evidence" value="ECO:0007669"/>
    <property type="project" value="TreeGrafter"/>
</dbReference>
<dbReference type="STRING" id="7167.A0A182FED0"/>
<dbReference type="PANTHER" id="PTHR15491:SF9">
    <property type="entry name" value="CIP1-INTERACTING ZINC FINGER PROTEIN"/>
    <property type="match status" value="1"/>
</dbReference>
<feature type="compositionally biased region" description="Low complexity" evidence="1">
    <location>
        <begin position="598"/>
        <end position="619"/>
    </location>
</feature>
<reference evidence="2 3" key="1">
    <citation type="journal article" date="2017" name="G3 (Bethesda)">
        <title>The Physical Genome Mapping of Anopheles albimanus Corrected Scaffold Misassemblies and Identified Interarm Rearrangements in Genus Anopheles.</title>
        <authorList>
            <person name="Artemov G.N."/>
            <person name="Peery A.N."/>
            <person name="Jiang X."/>
            <person name="Tu Z."/>
            <person name="Stegniy V.N."/>
            <person name="Sharakhova M.V."/>
            <person name="Sharakhov I.V."/>
        </authorList>
    </citation>
    <scope>NUCLEOTIDE SEQUENCE [LARGE SCALE GENOMIC DNA]</scope>
    <source>
        <strain evidence="2 3">ALBI9_A</strain>
    </source>
</reference>
<dbReference type="InterPro" id="IPR056345">
    <property type="entry name" value="Znf-C2H2_CIZ1"/>
</dbReference>
<feature type="compositionally biased region" description="Basic and acidic residues" evidence="1">
    <location>
        <begin position="370"/>
        <end position="398"/>
    </location>
</feature>
<dbReference type="PROSITE" id="PS00028">
    <property type="entry name" value="ZINC_FINGER_C2H2_1"/>
    <property type="match status" value="3"/>
</dbReference>
<dbReference type="SMART" id="SM00355">
    <property type="entry name" value="ZnF_C2H2"/>
    <property type="match status" value="3"/>
</dbReference>
<accession>A0A182FED0</accession>
<organism evidence="2 3">
    <name type="scientific">Anopheles albimanus</name>
    <name type="common">New world malaria mosquito</name>
    <dbReference type="NCBI Taxonomy" id="7167"/>
    <lineage>
        <taxon>Eukaryota</taxon>
        <taxon>Metazoa</taxon>
        <taxon>Ecdysozoa</taxon>
        <taxon>Arthropoda</taxon>
        <taxon>Hexapoda</taxon>
        <taxon>Insecta</taxon>
        <taxon>Pterygota</taxon>
        <taxon>Neoptera</taxon>
        <taxon>Endopterygota</taxon>
        <taxon>Diptera</taxon>
        <taxon>Nematocera</taxon>
        <taxon>Culicoidea</taxon>
        <taxon>Culicidae</taxon>
        <taxon>Anophelinae</taxon>
        <taxon>Anopheles</taxon>
    </lineage>
</organism>
<sequence length="728" mass="79601">MAYRNNNRRSGGGGGGAGGGVGGGGGGNGSSNNFGNNYGGGGGGGGNRINPWDAGCVGGGRGNNDALTFANSLINNLLRNQNTNQVPSLLDGVQSSSRFDDINGYNFIRNRYGGKNRNGNGRGIRKPDAVVRSKHVLAKNAHKPPSHPSNPAASDNASLYYHDRDLHRSGKGANKKGNNSQTNSHVGGPKDKASLSKASPYMEVSNDFLYCHMCDKHMYDATSFENHITGRTHRVMKESIEESYRMRATLLRQEARIAEQLKTIEIDRLKRMGKAKNYYKVREYCPMCELFFYGHIIAHRRSEKHLDLKKFLHPKCDDCELEFHNRTEYDDHLLSVVHMKNCKSKPSRLDIERKAKQLTISTMSDELLDIREETAPKKRKDKDFSGKEAPKKIGDDGKASTGGKPSSSSATSTEQDAPTSGGAGENGELAKDANDDGDDHDNEHNIHEDSVDGVSKPSEGAATTDDCKLLADEDIPEDEAGKEEESEDCILDYKPGDEIAPEIDNKLPRYRKNRALGISLIGKLECVECCICHKYFDSEATGEVHARTHSHYRAFIRFLNEKAMEVRIAQKRAAVALEEAEAAKKKQKLIDNEKKDNAQQGAGCAGDEQQQQQNGNGSAVVEKKESELYDPSEATESGDASMAEDSKSDDGQNGPEPLEPMETDVGAAAEDAEQANNGSNEDDDESGKEDDDDDDDELREKDDKGNSKGGSQRRGNRNTRSGRYAGQN</sequence>
<feature type="region of interest" description="Disordered" evidence="1">
    <location>
        <begin position="370"/>
        <end position="467"/>
    </location>
</feature>
<dbReference type="VEuPathDB" id="VectorBase:AALB20_034306"/>
<name>A0A182FED0_ANOAL</name>
<dbReference type="InterPro" id="IPR013087">
    <property type="entry name" value="Znf_C2H2_type"/>
</dbReference>
<feature type="compositionally biased region" description="Polar residues" evidence="1">
    <location>
        <begin position="718"/>
        <end position="728"/>
    </location>
</feature>
<dbReference type="OrthoDB" id="6378952at2759"/>
<dbReference type="PANTHER" id="PTHR15491">
    <property type="match status" value="1"/>
</dbReference>
<dbReference type="RefSeq" id="XP_035791081.1">
    <property type="nucleotide sequence ID" value="XM_035935188.1"/>
</dbReference>
<dbReference type="VEuPathDB" id="VectorBase:AALB004871"/>
<reference evidence="2" key="2">
    <citation type="submission" date="2022-08" db="UniProtKB">
        <authorList>
            <consortium name="EnsemblMetazoa"/>
        </authorList>
    </citation>
    <scope>IDENTIFICATION</scope>
    <source>
        <strain evidence="2">STECLA/ALBI9_A</strain>
    </source>
</reference>
<feature type="region of interest" description="Disordered" evidence="1">
    <location>
        <begin position="167"/>
        <end position="195"/>
    </location>
</feature>
<evidence type="ECO:0000256" key="1">
    <source>
        <dbReference type="SAM" id="MobiDB-lite"/>
    </source>
</evidence>
<dbReference type="SUPFAM" id="SSF57667">
    <property type="entry name" value="beta-beta-alpha zinc fingers"/>
    <property type="match status" value="1"/>
</dbReference>
<keyword evidence="3" id="KW-1185">Reference proteome</keyword>
<dbReference type="Proteomes" id="UP000069272">
    <property type="component" value="Chromosome 3L"/>
</dbReference>
<dbReference type="GeneID" id="118466186"/>
<dbReference type="KEGG" id="aali:118466186"/>
<proteinExistence type="predicted"/>
<feature type="compositionally biased region" description="Basic and acidic residues" evidence="1">
    <location>
        <begin position="587"/>
        <end position="597"/>
    </location>
</feature>